<organism evidence="1 2">
    <name type="scientific">Engystomops pustulosus</name>
    <name type="common">Tungara frog</name>
    <name type="synonym">Physalaemus pustulosus</name>
    <dbReference type="NCBI Taxonomy" id="76066"/>
    <lineage>
        <taxon>Eukaryota</taxon>
        <taxon>Metazoa</taxon>
        <taxon>Chordata</taxon>
        <taxon>Craniata</taxon>
        <taxon>Vertebrata</taxon>
        <taxon>Euteleostomi</taxon>
        <taxon>Amphibia</taxon>
        <taxon>Batrachia</taxon>
        <taxon>Anura</taxon>
        <taxon>Neobatrachia</taxon>
        <taxon>Hyloidea</taxon>
        <taxon>Leptodactylidae</taxon>
        <taxon>Leiuperinae</taxon>
        <taxon>Engystomops</taxon>
    </lineage>
</organism>
<dbReference type="EMBL" id="WNYA01001824">
    <property type="protein sequence ID" value="KAG8545057.1"/>
    <property type="molecule type" value="Genomic_DNA"/>
</dbReference>
<dbReference type="Proteomes" id="UP000824782">
    <property type="component" value="Unassembled WGS sequence"/>
</dbReference>
<keyword evidence="2" id="KW-1185">Reference proteome</keyword>
<gene>
    <name evidence="1" type="ORF">GDO81_021449</name>
</gene>
<evidence type="ECO:0000313" key="2">
    <source>
        <dbReference type="Proteomes" id="UP000824782"/>
    </source>
</evidence>
<protein>
    <submittedName>
        <fullName evidence="1">Uncharacterized protein</fullName>
    </submittedName>
</protein>
<comment type="caution">
    <text evidence="1">The sequence shown here is derived from an EMBL/GenBank/DDBJ whole genome shotgun (WGS) entry which is preliminary data.</text>
</comment>
<dbReference type="AlphaFoldDB" id="A0AAV6ZCG8"/>
<proteinExistence type="predicted"/>
<reference evidence="1" key="1">
    <citation type="thesis" date="2020" institute="ProQuest LLC" country="789 East Eisenhower Parkway, Ann Arbor, MI, USA">
        <title>Comparative Genomics and Chromosome Evolution.</title>
        <authorList>
            <person name="Mudd A.B."/>
        </authorList>
    </citation>
    <scope>NUCLEOTIDE SEQUENCE</scope>
    <source>
        <strain evidence="1">237g6f4</strain>
        <tissue evidence="1">Blood</tissue>
    </source>
</reference>
<name>A0AAV6ZCG8_ENGPU</name>
<accession>A0AAV6ZCG8</accession>
<evidence type="ECO:0000313" key="1">
    <source>
        <dbReference type="EMBL" id="KAG8545057.1"/>
    </source>
</evidence>
<sequence>MIRAAVRGCYHLGGRSLLLQTCRRTQARVLHGAAAAGVTQGDKKMKTFDDLPGPSLLTNIYWFFIRGYILYGQEIQEFLTFSLRRASAA</sequence>